<proteinExistence type="predicted"/>
<organism evidence="1">
    <name type="scientific">Blackfly microvirus SF02</name>
    <dbReference type="NCBI Taxonomy" id="2576452"/>
    <lineage>
        <taxon>Viruses</taxon>
        <taxon>Monodnaviria</taxon>
        <taxon>Sangervirae</taxon>
        <taxon>Phixviricota</taxon>
        <taxon>Malgrandaviricetes</taxon>
        <taxon>Petitvirales</taxon>
        <taxon>Microviridae</taxon>
        <taxon>Microvirus</taxon>
    </lineage>
</organism>
<name>A0A4P8PTF4_9VIRU</name>
<protein>
    <submittedName>
        <fullName evidence="1">Nonstructural protein</fullName>
    </submittedName>
</protein>
<dbReference type="InterPro" id="IPR046781">
    <property type="entry name" value="Phage_ORF5"/>
</dbReference>
<accession>A0A4P8PTF4</accession>
<reference evidence="1" key="1">
    <citation type="submission" date="2018-12" db="EMBL/GenBank/DDBJ databases">
        <title>Singled stranded DNA viruses identified in blackflies (Austrosimulium ungulatum) sampled in New Zealand.</title>
        <authorList>
            <person name="Kraberger S."/>
            <person name="Fontenele R.S."/>
            <person name="Schmidlin K."/>
            <person name="Walters M."/>
            <person name="Varsani A."/>
        </authorList>
    </citation>
    <scope>NUCLEOTIDE SEQUENCE [LARGE SCALE GENOMIC DNA]</scope>
    <source>
        <strain evidence="1">052</strain>
    </source>
</reference>
<dbReference type="Proteomes" id="UP000324958">
    <property type="component" value="Genome"/>
</dbReference>
<sequence length="93" mass="10414">MAKVQIYSVFDGAVSAYIQPFYARTKGEAIRMFSQAVNDPQSQLAKHYLDYTMFYLGEFDDGSGLFLPVTVPQRVLAATECRDGEDLVLPPSR</sequence>
<evidence type="ECO:0000313" key="1">
    <source>
        <dbReference type="EMBL" id="QCQ84714.1"/>
    </source>
</evidence>
<dbReference type="EMBL" id="MK249154">
    <property type="protein sequence ID" value="QCQ84714.1"/>
    <property type="molecule type" value="Genomic_DNA"/>
</dbReference>
<dbReference type="Pfam" id="PF20577">
    <property type="entry name" value="Phage_ORF5"/>
    <property type="match status" value="1"/>
</dbReference>